<organism evidence="1 2">
    <name type="scientific">Paenibacillus suaedae</name>
    <dbReference type="NCBI Taxonomy" id="3077233"/>
    <lineage>
        <taxon>Bacteria</taxon>
        <taxon>Bacillati</taxon>
        <taxon>Bacillota</taxon>
        <taxon>Bacilli</taxon>
        <taxon>Bacillales</taxon>
        <taxon>Paenibacillaceae</taxon>
        <taxon>Paenibacillus</taxon>
    </lineage>
</organism>
<dbReference type="Proteomes" id="UP001250538">
    <property type="component" value="Unassembled WGS sequence"/>
</dbReference>
<name>A0AAJ2N0L0_9BACL</name>
<dbReference type="RefSeq" id="WP_315743359.1">
    <property type="nucleotide sequence ID" value="NZ_JAVYAA010000001.1"/>
</dbReference>
<sequence>MSFIIQASCPRFTGVFDSEAESLSDAIESSFPLLTENAVIVWNYVPILLGYKYDISIMIDDILEILEVLRKEDSGTKTIHWVSNTFAHVWHLSWDSRQLVINADWGSVSGGAEHLLQNSGSVTLTKQSFSSEWKKVLQNLITALSKSGYFEDRLPGMERLVHEYEAIENEGNIYR</sequence>
<protein>
    <submittedName>
        <fullName evidence="1">Uncharacterized protein</fullName>
    </submittedName>
</protein>
<dbReference type="EMBL" id="JAVYAA010000001">
    <property type="protein sequence ID" value="MDT8975358.1"/>
    <property type="molecule type" value="Genomic_DNA"/>
</dbReference>
<dbReference type="AlphaFoldDB" id="A0AAJ2N0L0"/>
<gene>
    <name evidence="1" type="ORF">RQP50_03760</name>
</gene>
<accession>A0AAJ2N0L0</accession>
<comment type="caution">
    <text evidence="1">The sequence shown here is derived from an EMBL/GenBank/DDBJ whole genome shotgun (WGS) entry which is preliminary data.</text>
</comment>
<evidence type="ECO:0000313" key="2">
    <source>
        <dbReference type="Proteomes" id="UP001250538"/>
    </source>
</evidence>
<reference evidence="2" key="1">
    <citation type="submission" date="2023-09" db="EMBL/GenBank/DDBJ databases">
        <title>Paenibacillus sp. chi10 Genome sequencing and assembly.</title>
        <authorList>
            <person name="Kim I."/>
        </authorList>
    </citation>
    <scope>NUCLEOTIDE SEQUENCE [LARGE SCALE GENOMIC DNA]</scope>
    <source>
        <strain evidence="2">chi10</strain>
    </source>
</reference>
<keyword evidence="2" id="KW-1185">Reference proteome</keyword>
<evidence type="ECO:0000313" key="1">
    <source>
        <dbReference type="EMBL" id="MDT8975358.1"/>
    </source>
</evidence>
<proteinExistence type="predicted"/>